<proteinExistence type="inferred from homology"/>
<dbReference type="CDD" id="cd17039">
    <property type="entry name" value="Ubl_ubiquitin_like"/>
    <property type="match status" value="1"/>
</dbReference>
<dbReference type="OMA" id="KVHEANY"/>
<feature type="region of interest" description="Disordered" evidence="2">
    <location>
        <begin position="27"/>
        <end position="81"/>
    </location>
</feature>
<dbReference type="FunCoup" id="F0YH03">
    <property type="interactions" value="235"/>
</dbReference>
<dbReference type="Pfam" id="PF00443">
    <property type="entry name" value="UCH"/>
    <property type="match status" value="1"/>
</dbReference>
<evidence type="ECO:0000256" key="2">
    <source>
        <dbReference type="SAM" id="MobiDB-lite"/>
    </source>
</evidence>
<dbReference type="SUPFAM" id="SSF54001">
    <property type="entry name" value="Cysteine proteinases"/>
    <property type="match status" value="1"/>
</dbReference>
<dbReference type="CDD" id="cd20104">
    <property type="entry name" value="MBT_PHF20L1-like"/>
    <property type="match status" value="1"/>
</dbReference>
<dbReference type="InParanoid" id="F0YH03"/>
<evidence type="ECO:0000256" key="1">
    <source>
        <dbReference type="RuleBase" id="RU366025"/>
    </source>
</evidence>
<evidence type="ECO:0000259" key="3">
    <source>
        <dbReference type="PROSITE" id="PS50235"/>
    </source>
</evidence>
<feature type="region of interest" description="Disordered" evidence="2">
    <location>
        <begin position="357"/>
        <end position="396"/>
    </location>
</feature>
<dbReference type="GO" id="GO:0006508">
    <property type="term" value="P:proteolysis"/>
    <property type="evidence" value="ECO:0007669"/>
    <property type="project" value="UniProtKB-KW"/>
</dbReference>
<dbReference type="Proteomes" id="UP000002729">
    <property type="component" value="Unassembled WGS sequence"/>
</dbReference>
<dbReference type="InterPro" id="IPR028889">
    <property type="entry name" value="USP"/>
</dbReference>
<comment type="catalytic activity">
    <reaction evidence="1">
        <text>Thiol-dependent hydrolysis of ester, thioester, amide, peptide and isopeptide bonds formed by the C-terminal Gly of ubiquitin (a 76-residue protein attached to proteins as an intracellular targeting signal).</text>
        <dbReference type="EC" id="3.4.19.12"/>
    </reaction>
</comment>
<dbReference type="KEGG" id="aaf:AURANDRAFT_38431"/>
<keyword evidence="1" id="KW-0788">Thiol protease</keyword>
<dbReference type="InterPro" id="IPR038765">
    <property type="entry name" value="Papain-like_cys_pep_sf"/>
</dbReference>
<dbReference type="OrthoDB" id="292964at2759"/>
<keyword evidence="1" id="KW-0378">Hydrolase</keyword>
<dbReference type="Gene3D" id="3.90.70.10">
    <property type="entry name" value="Cysteine proteinases"/>
    <property type="match status" value="2"/>
</dbReference>
<dbReference type="InterPro" id="IPR050185">
    <property type="entry name" value="Ub_carboxyl-term_hydrolase"/>
</dbReference>
<dbReference type="GO" id="GO:0004843">
    <property type="term" value="F:cysteine-type deubiquitinase activity"/>
    <property type="evidence" value="ECO:0007669"/>
    <property type="project" value="UniProtKB-UniRule"/>
</dbReference>
<dbReference type="CDD" id="cd02674">
    <property type="entry name" value="Peptidase_C19R"/>
    <property type="match status" value="1"/>
</dbReference>
<dbReference type="GeneID" id="20221860"/>
<keyword evidence="1" id="KW-0833">Ubl conjugation pathway</keyword>
<keyword evidence="5" id="KW-1185">Reference proteome</keyword>
<evidence type="ECO:0000313" key="4">
    <source>
        <dbReference type="EMBL" id="EGB05579.1"/>
    </source>
</evidence>
<name>F0YH03_AURAN</name>
<dbReference type="Gene3D" id="2.30.30.140">
    <property type="match status" value="1"/>
</dbReference>
<dbReference type="EC" id="3.4.19.12" evidence="1"/>
<gene>
    <name evidence="4" type="ORF">AURANDRAFT_38431</name>
</gene>
<feature type="compositionally biased region" description="Low complexity" evidence="2">
    <location>
        <begin position="38"/>
        <end position="56"/>
    </location>
</feature>
<feature type="domain" description="USP" evidence="3">
    <location>
        <begin position="86"/>
        <end position="795"/>
    </location>
</feature>
<accession>F0YH03</accession>
<dbReference type="InterPro" id="IPR018200">
    <property type="entry name" value="USP_CS"/>
</dbReference>
<protein>
    <recommendedName>
        <fullName evidence="1">Ubiquitin carboxyl-terminal hydrolase</fullName>
        <ecNumber evidence="1">3.4.19.12</ecNumber>
    </recommendedName>
</protein>
<sequence>MVEVADAEGAWPRKRLLERATFRDFDVGDRDGRKKASSADSSASSAAEPRSAAASDAKPKKRSGSFESDGDGDAKPPGARDLPGATGLVNLGNTCFMNSALQCLSHTPLLRAYVLSEQFAAEINRANPLGSQGRMVDEFANVLRMLWSDRYRSVAPSKFKRALARAKPQFAGNDQQDSQEFLNEMLDVLHEDVNRVVEKPYVEEPDDDDVAKLTYEVAARDAWDRYLLRNRSVIVDLFQGQLKSEKQCCACGKKSVKFEPFMHLSVPLPSTQEKRLKHAASKKRPGEKQLRAAIFGVSVPRLGEVGDLKSALSEVTGVPRADIAVGDVYRHRFARILEDDEPLAAVRDDDVVVAYEKSEAPPSATAGKRPSKRATGDAYADADASDDDGAAAAESADFPGDLDGVRVGTRVDALDHRGQWFVGQVVAIDESGCRRVHFDRFSARWDEWYGENEWKQGKLAAPKTRSRHTVRVIELQCVHRRPAAGGASLELFGSPFVVRVASDRSCRSLFRAVVRQAWLFVKRDHRAAAGFPRDGGAADDESLPFKVAVGSTANPSTNARRAALVPEDQRAGRDCEMLLATPTAAVGDAVDDRRMCLALDCTHVTAFDDPLRHAPKHKSCLELEAAELRDRAEESAGDDDGGIPLSHCLDAFSKEETLSEADAWICPQCKEPRSATSKIEPWKLPDILVIHVKRFLCSAKWREKIRTKVLFPLSALDMAPWVHEEARSLQRGAMTYDLFAVTNHLGGMTGGHYTSYVRADGGDYRWLHVDDDVVEEAGPKSVVTDAAYVLFYRRRRLTPSTVISLSASGGQG</sequence>
<dbReference type="PANTHER" id="PTHR21646:SF46">
    <property type="entry name" value="UBIQUITIN CARBOXYL-TERMINAL HYDROLASE"/>
    <property type="match status" value="1"/>
</dbReference>
<dbReference type="PROSITE" id="PS00972">
    <property type="entry name" value="USP_1"/>
    <property type="match status" value="1"/>
</dbReference>
<dbReference type="PANTHER" id="PTHR21646">
    <property type="entry name" value="UBIQUITIN CARBOXYL-TERMINAL HYDROLASE"/>
    <property type="match status" value="1"/>
</dbReference>
<dbReference type="PROSITE" id="PS00973">
    <property type="entry name" value="USP_2"/>
    <property type="match status" value="1"/>
</dbReference>
<dbReference type="PROSITE" id="PS50235">
    <property type="entry name" value="USP_3"/>
    <property type="match status" value="1"/>
</dbReference>
<comment type="similarity">
    <text evidence="1">Belongs to the peptidase C19 family.</text>
</comment>
<dbReference type="GO" id="GO:0016579">
    <property type="term" value="P:protein deubiquitination"/>
    <property type="evidence" value="ECO:0007669"/>
    <property type="project" value="InterPro"/>
</dbReference>
<dbReference type="AlphaFoldDB" id="F0YH03"/>
<dbReference type="InterPro" id="IPR001394">
    <property type="entry name" value="Peptidase_C19_UCH"/>
</dbReference>
<dbReference type="eggNOG" id="KOG1870">
    <property type="taxonomic scope" value="Eukaryota"/>
</dbReference>
<dbReference type="EMBL" id="GL833140">
    <property type="protein sequence ID" value="EGB05579.1"/>
    <property type="molecule type" value="Genomic_DNA"/>
</dbReference>
<dbReference type="RefSeq" id="XP_009039710.1">
    <property type="nucleotide sequence ID" value="XM_009041462.1"/>
</dbReference>
<dbReference type="InterPro" id="IPR016197">
    <property type="entry name" value="Chromo-like_dom_sf"/>
</dbReference>
<dbReference type="SUPFAM" id="SSF54160">
    <property type="entry name" value="Chromo domain-like"/>
    <property type="match status" value="1"/>
</dbReference>
<reference evidence="4 5" key="1">
    <citation type="journal article" date="2011" name="Proc. Natl. Acad. Sci. U.S.A.">
        <title>Niche of harmful alga Aureococcus anophagefferens revealed through ecogenomics.</title>
        <authorList>
            <person name="Gobler C.J."/>
            <person name="Berry D.L."/>
            <person name="Dyhrman S.T."/>
            <person name="Wilhelm S.W."/>
            <person name="Salamov A."/>
            <person name="Lobanov A.V."/>
            <person name="Zhang Y."/>
            <person name="Collier J.L."/>
            <person name="Wurch L.L."/>
            <person name="Kustka A.B."/>
            <person name="Dill B.D."/>
            <person name="Shah M."/>
            <person name="VerBerkmoes N.C."/>
            <person name="Kuo A."/>
            <person name="Terry A."/>
            <person name="Pangilinan J."/>
            <person name="Lindquist E.A."/>
            <person name="Lucas S."/>
            <person name="Paulsen I.T."/>
            <person name="Hattenrath-Lehmann T.K."/>
            <person name="Talmage S.C."/>
            <person name="Walker E.A."/>
            <person name="Koch F."/>
            <person name="Burson A.M."/>
            <person name="Marcoval M.A."/>
            <person name="Tang Y.Z."/>
            <person name="Lecleir G.R."/>
            <person name="Coyne K.J."/>
            <person name="Berg G.M."/>
            <person name="Bertrand E.M."/>
            <person name="Saito M.A."/>
            <person name="Gladyshev V.N."/>
            <person name="Grigoriev I.V."/>
        </authorList>
    </citation>
    <scope>NUCLEOTIDE SEQUENCE [LARGE SCALE GENOMIC DNA]</scope>
    <source>
        <strain evidence="5">CCMP 1984</strain>
    </source>
</reference>
<keyword evidence="1" id="KW-0645">Protease</keyword>
<organism evidence="5">
    <name type="scientific">Aureococcus anophagefferens</name>
    <name type="common">Harmful bloom alga</name>
    <dbReference type="NCBI Taxonomy" id="44056"/>
    <lineage>
        <taxon>Eukaryota</taxon>
        <taxon>Sar</taxon>
        <taxon>Stramenopiles</taxon>
        <taxon>Ochrophyta</taxon>
        <taxon>Pelagophyceae</taxon>
        <taxon>Pelagomonadales</taxon>
        <taxon>Pelagomonadaceae</taxon>
        <taxon>Aureococcus</taxon>
    </lineage>
</organism>
<evidence type="ECO:0000313" key="5">
    <source>
        <dbReference type="Proteomes" id="UP000002729"/>
    </source>
</evidence>